<evidence type="ECO:0000313" key="4">
    <source>
        <dbReference type="Proteomes" id="UP000000589"/>
    </source>
</evidence>
<protein>
    <submittedName>
        <fullName evidence="2">Nfat activating molecule with ITAM motif 1</fullName>
    </submittedName>
</protein>
<reference evidence="2 4" key="2">
    <citation type="journal article" date="2011" name="PLoS Biol.">
        <title>Modernizing reference genome assemblies.</title>
        <authorList>
            <person name="Church D.M."/>
            <person name="Schneider V.A."/>
            <person name="Graves T."/>
            <person name="Auger K."/>
            <person name="Cunningham F."/>
            <person name="Bouk N."/>
            <person name="Chen H.C."/>
            <person name="Agarwala R."/>
            <person name="McLaren W.M."/>
            <person name="Ritchie G.R."/>
            <person name="Albracht D."/>
            <person name="Kremitzki M."/>
            <person name="Rock S."/>
            <person name="Kotkiewicz H."/>
            <person name="Kremitzki C."/>
            <person name="Wollam A."/>
            <person name="Trani L."/>
            <person name="Fulton L."/>
            <person name="Fulton R."/>
            <person name="Matthews L."/>
            <person name="Whitehead S."/>
            <person name="Chow W."/>
            <person name="Torrance J."/>
            <person name="Dunn M."/>
            <person name="Harden G."/>
            <person name="Threadgold G."/>
            <person name="Wood J."/>
            <person name="Collins J."/>
            <person name="Heath P."/>
            <person name="Griffiths G."/>
            <person name="Pelan S."/>
            <person name="Grafham D."/>
            <person name="Eichler E.E."/>
            <person name="Weinstock G."/>
            <person name="Mardis E.R."/>
            <person name="Wilson R.K."/>
            <person name="Howe K."/>
            <person name="Flicek P."/>
            <person name="Hubbard T."/>
        </authorList>
    </citation>
    <scope>NUCLEOTIDE SEQUENCE [LARGE SCALE GENOMIC DNA]</scope>
    <source>
        <strain evidence="2 4">C57BL/6J</strain>
    </source>
</reference>
<dbReference type="AlphaFoldDB" id="A0A2U3TZ64"/>
<reference evidence="2 4" key="1">
    <citation type="journal article" date="2009" name="PLoS Biol.">
        <title>Lineage-specific biology revealed by a finished genome assembly of the mouse.</title>
        <authorList>
            <consortium name="Mouse Genome Sequencing Consortium"/>
            <person name="Church D.M."/>
            <person name="Goodstadt L."/>
            <person name="Hillier L.W."/>
            <person name="Zody M.C."/>
            <person name="Goldstein S."/>
            <person name="She X."/>
            <person name="Bult C.J."/>
            <person name="Agarwala R."/>
            <person name="Cherry J.L."/>
            <person name="DiCuccio M."/>
            <person name="Hlavina W."/>
            <person name="Kapustin Y."/>
            <person name="Meric P."/>
            <person name="Maglott D."/>
            <person name="Birtle Z."/>
            <person name="Marques A.C."/>
            <person name="Graves T."/>
            <person name="Zhou S."/>
            <person name="Teague B."/>
            <person name="Potamousis K."/>
            <person name="Churas C."/>
            <person name="Place M."/>
            <person name="Herschleb J."/>
            <person name="Runnheim R."/>
            <person name="Forrest D."/>
            <person name="Amos-Landgraf J."/>
            <person name="Schwartz D.C."/>
            <person name="Cheng Z."/>
            <person name="Lindblad-Toh K."/>
            <person name="Eichler E.E."/>
            <person name="Ponting C.P."/>
        </authorList>
    </citation>
    <scope>NUCLEOTIDE SEQUENCE [LARGE SCALE GENOMIC DNA]</scope>
    <source>
        <strain evidence="2 4">C57BL/6J</strain>
    </source>
</reference>
<dbReference type="ExpressionAtlas" id="A0A2U3TZ64">
    <property type="expression patterns" value="baseline and differential"/>
</dbReference>
<proteinExistence type="predicted"/>
<keyword evidence="1" id="KW-0732">Signal</keyword>
<reference evidence="2" key="3">
    <citation type="submission" date="2025-08" db="UniProtKB">
        <authorList>
            <consortium name="Ensembl"/>
        </authorList>
    </citation>
    <scope>IDENTIFICATION</scope>
    <source>
        <strain evidence="2">C57BL/6J</strain>
    </source>
</reference>
<gene>
    <name evidence="2 3" type="primary">Nfam1</name>
</gene>
<dbReference type="Proteomes" id="UP000000589">
    <property type="component" value="Chromosome 15"/>
</dbReference>
<dbReference type="Bgee" id="ENSMUSG00000058099">
    <property type="expression patterns" value="Expressed in granulocyte and 80 other cell types or tissues"/>
</dbReference>
<feature type="signal peptide" evidence="1">
    <location>
        <begin position="1"/>
        <end position="35"/>
    </location>
</feature>
<dbReference type="VEuPathDB" id="HostDB:ENSMUSG00000058099"/>
<evidence type="ECO:0000313" key="2">
    <source>
        <dbReference type="Ensembl" id="ENSMUSP00000097946.6"/>
    </source>
</evidence>
<dbReference type="GeneTree" id="ENSGT00390000000787"/>
<evidence type="ECO:0000313" key="3">
    <source>
        <dbReference type="MGI" id="MGI:1921289"/>
    </source>
</evidence>
<reference evidence="2" key="4">
    <citation type="submission" date="2025-09" db="UniProtKB">
        <authorList>
            <consortium name="Ensembl"/>
        </authorList>
    </citation>
    <scope>IDENTIFICATION</scope>
    <source>
        <strain evidence="2">C57BL/6J</strain>
    </source>
</reference>
<dbReference type="AGR" id="MGI:1921289"/>
<keyword evidence="4" id="KW-1185">Reference proteome</keyword>
<feature type="chain" id="PRO_5015756854" evidence="1">
    <location>
        <begin position="36"/>
        <end position="104"/>
    </location>
</feature>
<sequence length="104" mass="11742">MESWLLRRGARVRCLHPPSWLPAWCFLCLLPVPQTLQLTAAESRTSQDFKEICLLSCFIRISMAGDAGRSRLTANTDLAWRTIPGIAWLNSARQTHQPQAFTTS</sequence>
<organism evidence="2 4">
    <name type="scientific">Mus musculus</name>
    <name type="common">Mouse</name>
    <dbReference type="NCBI Taxonomy" id="10090"/>
    <lineage>
        <taxon>Eukaryota</taxon>
        <taxon>Metazoa</taxon>
        <taxon>Chordata</taxon>
        <taxon>Craniata</taxon>
        <taxon>Vertebrata</taxon>
        <taxon>Euteleostomi</taxon>
        <taxon>Mammalia</taxon>
        <taxon>Eutheria</taxon>
        <taxon>Euarchontoglires</taxon>
        <taxon>Glires</taxon>
        <taxon>Rodentia</taxon>
        <taxon>Myomorpha</taxon>
        <taxon>Muroidea</taxon>
        <taxon>Muridae</taxon>
        <taxon>Murinae</taxon>
        <taxon>Mus</taxon>
        <taxon>Mus</taxon>
    </lineage>
</organism>
<dbReference type="Antibodypedia" id="27327">
    <property type="antibodies" value="117 antibodies from 25 providers"/>
</dbReference>
<dbReference type="Ensembl" id="ENSMUST00000100377.12">
    <property type="protein sequence ID" value="ENSMUSP00000097946.6"/>
    <property type="gene ID" value="ENSMUSG00000058099.17"/>
</dbReference>
<dbReference type="MGI" id="MGI:1921289">
    <property type="gene designation" value="Nfam1"/>
</dbReference>
<name>A0A2U3TZ64_MOUSE</name>
<evidence type="ECO:0000256" key="1">
    <source>
        <dbReference type="SAM" id="SignalP"/>
    </source>
</evidence>
<accession>A0A2U3TZ64</accession>